<dbReference type="EMBL" id="JAAKZI010000018">
    <property type="protein sequence ID" value="NGN84050.1"/>
    <property type="molecule type" value="Genomic_DNA"/>
</dbReference>
<evidence type="ECO:0000313" key="8">
    <source>
        <dbReference type="EMBL" id="NGN84050.1"/>
    </source>
</evidence>
<evidence type="ECO:0000259" key="7">
    <source>
        <dbReference type="Pfam" id="PF05154"/>
    </source>
</evidence>
<evidence type="ECO:0000256" key="2">
    <source>
        <dbReference type="ARBA" id="ARBA00022692"/>
    </source>
</evidence>
<feature type="region of interest" description="Disordered" evidence="5">
    <location>
        <begin position="1"/>
        <end position="25"/>
    </location>
</feature>
<organism evidence="8 9">
    <name type="scientific">Arthrobacter silviterrae</name>
    <dbReference type="NCBI Taxonomy" id="2026658"/>
    <lineage>
        <taxon>Bacteria</taxon>
        <taxon>Bacillati</taxon>
        <taxon>Actinomycetota</taxon>
        <taxon>Actinomycetes</taxon>
        <taxon>Micrococcales</taxon>
        <taxon>Micrococcaceae</taxon>
        <taxon>Arthrobacter</taxon>
    </lineage>
</organism>
<reference evidence="8 9" key="1">
    <citation type="submission" date="2020-02" db="EMBL/GenBank/DDBJ databases">
        <title>Genome sequence of the type strain DSM 27180 of Arthrobacter silviterrae.</title>
        <authorList>
            <person name="Gao J."/>
            <person name="Sun J."/>
        </authorList>
    </citation>
    <scope>NUCLEOTIDE SEQUENCE [LARGE SCALE GENOMIC DNA]</scope>
    <source>
        <strain evidence="8 9">DSM 27180</strain>
    </source>
</reference>
<gene>
    <name evidence="8" type="ORF">G6N77_11340</name>
</gene>
<dbReference type="Proteomes" id="UP000479226">
    <property type="component" value="Unassembled WGS sequence"/>
</dbReference>
<keyword evidence="2 6" id="KW-0812">Transmembrane</keyword>
<evidence type="ECO:0000256" key="5">
    <source>
        <dbReference type="SAM" id="MobiDB-lite"/>
    </source>
</evidence>
<name>A0ABX0DHK6_9MICC</name>
<comment type="caution">
    <text evidence="8">The sequence shown here is derived from an EMBL/GenBank/DDBJ whole genome shotgun (WGS) entry which is preliminary data.</text>
</comment>
<keyword evidence="9" id="KW-1185">Reference proteome</keyword>
<sequence>MDQAPPAYQAQPYQQQGYPQQPGFQQPGYEQKSKIVAGILGILLGSLGIHRFYLGYTKIGIIQIVVTFVTIGFGGIWGFIEGIMILVGADPFKRDANGVPLKD</sequence>
<feature type="transmembrane region" description="Helical" evidence="6">
    <location>
        <begin position="60"/>
        <end position="87"/>
    </location>
</feature>
<keyword evidence="3 6" id="KW-1133">Transmembrane helix</keyword>
<keyword evidence="4 6" id="KW-0472">Membrane</keyword>
<dbReference type="InterPro" id="IPR007829">
    <property type="entry name" value="TM2"/>
</dbReference>
<comment type="subcellular location">
    <subcellularLocation>
        <location evidence="1">Membrane</location>
        <topology evidence="1">Multi-pass membrane protein</topology>
    </subcellularLocation>
</comment>
<evidence type="ECO:0000256" key="6">
    <source>
        <dbReference type="SAM" id="Phobius"/>
    </source>
</evidence>
<dbReference type="Pfam" id="PF05154">
    <property type="entry name" value="TM2"/>
    <property type="match status" value="1"/>
</dbReference>
<feature type="domain" description="TM2" evidence="7">
    <location>
        <begin position="31"/>
        <end position="83"/>
    </location>
</feature>
<protein>
    <submittedName>
        <fullName evidence="8">TM2 domain-containing protein</fullName>
    </submittedName>
</protein>
<accession>A0ABX0DHK6</accession>
<evidence type="ECO:0000256" key="1">
    <source>
        <dbReference type="ARBA" id="ARBA00004141"/>
    </source>
</evidence>
<evidence type="ECO:0000256" key="3">
    <source>
        <dbReference type="ARBA" id="ARBA00022989"/>
    </source>
</evidence>
<proteinExistence type="predicted"/>
<evidence type="ECO:0000313" key="9">
    <source>
        <dbReference type="Proteomes" id="UP000479226"/>
    </source>
</evidence>
<feature type="transmembrane region" description="Helical" evidence="6">
    <location>
        <begin position="35"/>
        <end position="54"/>
    </location>
</feature>
<evidence type="ECO:0000256" key="4">
    <source>
        <dbReference type="ARBA" id="ARBA00023136"/>
    </source>
</evidence>